<evidence type="ECO:0000313" key="2">
    <source>
        <dbReference type="EMBL" id="RJF78171.1"/>
    </source>
</evidence>
<feature type="compositionally biased region" description="Basic and acidic residues" evidence="1">
    <location>
        <begin position="398"/>
        <end position="408"/>
    </location>
</feature>
<comment type="caution">
    <text evidence="2">The sequence shown here is derived from an EMBL/GenBank/DDBJ whole genome shotgun (WGS) entry which is preliminary data.</text>
</comment>
<protein>
    <recommendedName>
        <fullName evidence="4">EAL domain-containing protein</fullName>
    </recommendedName>
</protein>
<proteinExistence type="predicted"/>
<name>A0A418VPJ0_9PROT</name>
<dbReference type="Proteomes" id="UP000283458">
    <property type="component" value="Unassembled WGS sequence"/>
</dbReference>
<dbReference type="RefSeq" id="WP_119833315.1">
    <property type="nucleotide sequence ID" value="NZ_QYUL01000004.1"/>
</dbReference>
<gene>
    <name evidence="2" type="ORF">D3877_23930</name>
</gene>
<dbReference type="AlphaFoldDB" id="A0A418VPJ0"/>
<organism evidence="2 3">
    <name type="scientific">Azospirillum cavernae</name>
    <dbReference type="NCBI Taxonomy" id="2320860"/>
    <lineage>
        <taxon>Bacteria</taxon>
        <taxon>Pseudomonadati</taxon>
        <taxon>Pseudomonadota</taxon>
        <taxon>Alphaproteobacteria</taxon>
        <taxon>Rhodospirillales</taxon>
        <taxon>Azospirillaceae</taxon>
        <taxon>Azospirillum</taxon>
    </lineage>
</organism>
<sequence length="440" mass="47254">MVDPLAPLPDPAAVGDMVGAHGQRHALLSRLGALRDKPEPLAALLVDLRDIEHGDDPRFALTLDHYLESWLGARPHELFRLPSQRLLILAPADAAALLDSGARTLMHMLRSHGFGVLRFTAYDVATQVARLAADIVPGEALDRDALLSAADRAQTAALGRLLDVERVLHGADLNSLVREQPIWSFADPAAPVVVTTELVVSLDELESRLDLPLRRDDWLRHEVAVRLDQGLLRHLTRDRAQDPRPFAIDLHTGTVLEARFADLLRRIPAEVRHRLTAELACWEVGLSAPRFAAAAERLGDLGFAVAVDHAPLSALASLDLGGVDPAYVKALWPRHAAPDVVAQLTAAVQRFGADRLVLWRCDEPAALDAGRAAGIQRYQGPAADAAARASGEGASGEESPRRGDRAESDGGADETAAEPTAAEDATEAKPGLFGRLFGRG</sequence>
<feature type="region of interest" description="Disordered" evidence="1">
    <location>
        <begin position="383"/>
        <end position="440"/>
    </location>
</feature>
<accession>A0A418VPJ0</accession>
<feature type="compositionally biased region" description="Low complexity" evidence="1">
    <location>
        <begin position="383"/>
        <end position="392"/>
    </location>
</feature>
<evidence type="ECO:0000313" key="3">
    <source>
        <dbReference type="Proteomes" id="UP000283458"/>
    </source>
</evidence>
<dbReference type="OrthoDB" id="8431402at2"/>
<dbReference type="EMBL" id="QYUL01000004">
    <property type="protein sequence ID" value="RJF78171.1"/>
    <property type="molecule type" value="Genomic_DNA"/>
</dbReference>
<keyword evidence="3" id="KW-1185">Reference proteome</keyword>
<evidence type="ECO:0000256" key="1">
    <source>
        <dbReference type="SAM" id="MobiDB-lite"/>
    </source>
</evidence>
<evidence type="ECO:0008006" key="4">
    <source>
        <dbReference type="Google" id="ProtNLM"/>
    </source>
</evidence>
<reference evidence="2 3" key="1">
    <citation type="submission" date="2018-09" db="EMBL/GenBank/DDBJ databases">
        <authorList>
            <person name="Zhu H."/>
        </authorList>
    </citation>
    <scope>NUCLEOTIDE SEQUENCE [LARGE SCALE GENOMIC DNA]</scope>
    <source>
        <strain evidence="2 3">K2W22B-5</strain>
    </source>
</reference>